<dbReference type="EMBL" id="PFMD01000018">
    <property type="protein sequence ID" value="PIY97073.1"/>
    <property type="molecule type" value="Genomic_DNA"/>
</dbReference>
<dbReference type="GO" id="GO:0007059">
    <property type="term" value="P:chromosome segregation"/>
    <property type="evidence" value="ECO:0007669"/>
    <property type="project" value="UniProtKB-KW"/>
</dbReference>
<dbReference type="Proteomes" id="UP000230779">
    <property type="component" value="Unassembled WGS sequence"/>
</dbReference>
<keyword evidence="5" id="KW-0229">DNA integration</keyword>
<evidence type="ECO:0000256" key="7">
    <source>
        <dbReference type="ARBA" id="ARBA00023172"/>
    </source>
</evidence>
<evidence type="ECO:0008006" key="14">
    <source>
        <dbReference type="Google" id="ProtNLM"/>
    </source>
</evidence>
<dbReference type="InterPro" id="IPR050090">
    <property type="entry name" value="Tyrosine_recombinase_XerCD"/>
</dbReference>
<dbReference type="GO" id="GO:0051301">
    <property type="term" value="P:cell division"/>
    <property type="evidence" value="ECO:0007669"/>
    <property type="project" value="UniProtKB-KW"/>
</dbReference>
<dbReference type="Gene3D" id="1.10.150.130">
    <property type="match status" value="1"/>
</dbReference>
<dbReference type="PANTHER" id="PTHR30349">
    <property type="entry name" value="PHAGE INTEGRASE-RELATED"/>
    <property type="match status" value="1"/>
</dbReference>
<dbReference type="PROSITE" id="PS51898">
    <property type="entry name" value="TYR_RECOMBINASE"/>
    <property type="match status" value="1"/>
</dbReference>
<organism evidence="12 13">
    <name type="scientific">Candidatus Kerfeldbacteria bacterium CG_4_10_14_0_8_um_filter_42_10</name>
    <dbReference type="NCBI Taxonomy" id="2014248"/>
    <lineage>
        <taxon>Bacteria</taxon>
        <taxon>Candidatus Kerfeldiibacteriota</taxon>
    </lineage>
</organism>
<accession>A0A2M7RJY3</accession>
<evidence type="ECO:0000256" key="6">
    <source>
        <dbReference type="ARBA" id="ARBA00023125"/>
    </source>
</evidence>
<dbReference type="PROSITE" id="PS51900">
    <property type="entry name" value="CB"/>
    <property type="match status" value="1"/>
</dbReference>
<evidence type="ECO:0000259" key="10">
    <source>
        <dbReference type="PROSITE" id="PS51898"/>
    </source>
</evidence>
<dbReference type="InterPro" id="IPR013762">
    <property type="entry name" value="Integrase-like_cat_sf"/>
</dbReference>
<comment type="caution">
    <text evidence="12">The sequence shown here is derived from an EMBL/GenBank/DDBJ whole genome shotgun (WGS) entry which is preliminary data.</text>
</comment>
<dbReference type="GO" id="GO:0015074">
    <property type="term" value="P:DNA integration"/>
    <property type="evidence" value="ECO:0007669"/>
    <property type="project" value="UniProtKB-KW"/>
</dbReference>
<keyword evidence="7" id="KW-0233">DNA recombination</keyword>
<evidence type="ECO:0000256" key="4">
    <source>
        <dbReference type="ARBA" id="ARBA00022829"/>
    </source>
</evidence>
<sequence length="318" mass="37160">MNDKNLKQLKQDFLDYLEIEKNRSQATIRNYDFYLQRFFNWAKTDKPEDITPQKIKEFRLHLNRMVNQNKQPLKKSTQNYHVIALRSFLKYLAKQDIKTTAPEKIELAKMPDRQVDFLEGQDLERILEAPLKTKETPLIQKRDKAILELFFSTGLRVSELANLKTEQINLKKDEFSVRGKGDKIRIVFLSPQAKYWLKQYLDARPDVSLNMFVRHDRAVKRNKEGAESITPRSLQRLIKKYAKAAGITKNVTPHTLRHSFATDLLINGADIRSVQVMLGHASITTTQIYTHLTNQQLRDVHKSFHGKTRIPTPKDFNS</sequence>
<name>A0A2M7RJY3_9BACT</name>
<dbReference type="InterPro" id="IPR002104">
    <property type="entry name" value="Integrase_catalytic"/>
</dbReference>
<evidence type="ECO:0000313" key="12">
    <source>
        <dbReference type="EMBL" id="PIY97073.1"/>
    </source>
</evidence>
<evidence type="ECO:0000259" key="11">
    <source>
        <dbReference type="PROSITE" id="PS51900"/>
    </source>
</evidence>
<dbReference type="InterPro" id="IPR011010">
    <property type="entry name" value="DNA_brk_join_enz"/>
</dbReference>
<dbReference type="Pfam" id="PF02899">
    <property type="entry name" value="Phage_int_SAM_1"/>
    <property type="match status" value="1"/>
</dbReference>
<keyword evidence="4" id="KW-0159">Chromosome partition</keyword>
<dbReference type="GO" id="GO:0003677">
    <property type="term" value="F:DNA binding"/>
    <property type="evidence" value="ECO:0007669"/>
    <property type="project" value="UniProtKB-UniRule"/>
</dbReference>
<evidence type="ECO:0000256" key="3">
    <source>
        <dbReference type="ARBA" id="ARBA00022618"/>
    </source>
</evidence>
<keyword evidence="6 9" id="KW-0238">DNA-binding</keyword>
<dbReference type="InterPro" id="IPR004107">
    <property type="entry name" value="Integrase_SAM-like_N"/>
</dbReference>
<dbReference type="SUPFAM" id="SSF56349">
    <property type="entry name" value="DNA breaking-rejoining enzymes"/>
    <property type="match status" value="1"/>
</dbReference>
<dbReference type="Gene3D" id="1.10.443.10">
    <property type="entry name" value="Intergrase catalytic core"/>
    <property type="match status" value="1"/>
</dbReference>
<dbReference type="InterPro" id="IPR010998">
    <property type="entry name" value="Integrase_recombinase_N"/>
</dbReference>
<gene>
    <name evidence="12" type="ORF">COY66_01560</name>
</gene>
<reference evidence="12 13" key="1">
    <citation type="submission" date="2017-09" db="EMBL/GenBank/DDBJ databases">
        <title>Depth-based differentiation of microbial function through sediment-hosted aquifers and enrichment of novel symbionts in the deep terrestrial subsurface.</title>
        <authorList>
            <person name="Probst A.J."/>
            <person name="Ladd B."/>
            <person name="Jarett J.K."/>
            <person name="Geller-Mcgrath D.E."/>
            <person name="Sieber C.M."/>
            <person name="Emerson J.B."/>
            <person name="Anantharaman K."/>
            <person name="Thomas B.C."/>
            <person name="Malmstrom R."/>
            <person name="Stieglmeier M."/>
            <person name="Klingl A."/>
            <person name="Woyke T."/>
            <person name="Ryan C.M."/>
            <person name="Banfield J.F."/>
        </authorList>
    </citation>
    <scope>NUCLEOTIDE SEQUENCE [LARGE SCALE GENOMIC DNA]</scope>
    <source>
        <strain evidence="12">CG_4_10_14_0_8_um_filter_42_10</strain>
    </source>
</reference>
<evidence type="ECO:0000313" key="13">
    <source>
        <dbReference type="Proteomes" id="UP000230779"/>
    </source>
</evidence>
<keyword evidence="8" id="KW-0131">Cell cycle</keyword>
<dbReference type="Pfam" id="PF00589">
    <property type="entry name" value="Phage_integrase"/>
    <property type="match status" value="1"/>
</dbReference>
<feature type="domain" description="Tyr recombinase" evidence="10">
    <location>
        <begin position="113"/>
        <end position="302"/>
    </location>
</feature>
<feature type="domain" description="Core-binding (CB)" evidence="11">
    <location>
        <begin position="4"/>
        <end position="93"/>
    </location>
</feature>
<proteinExistence type="predicted"/>
<evidence type="ECO:0000256" key="5">
    <source>
        <dbReference type="ARBA" id="ARBA00022908"/>
    </source>
</evidence>
<protein>
    <recommendedName>
        <fullName evidence="14">Tyrosine recombinase XerC</fullName>
    </recommendedName>
</protein>
<evidence type="ECO:0000256" key="8">
    <source>
        <dbReference type="ARBA" id="ARBA00023306"/>
    </source>
</evidence>
<dbReference type="AlphaFoldDB" id="A0A2M7RJY3"/>
<keyword evidence="2" id="KW-0963">Cytoplasm</keyword>
<dbReference type="GO" id="GO:0006310">
    <property type="term" value="P:DNA recombination"/>
    <property type="evidence" value="ECO:0007669"/>
    <property type="project" value="UniProtKB-KW"/>
</dbReference>
<evidence type="ECO:0000256" key="2">
    <source>
        <dbReference type="ARBA" id="ARBA00022490"/>
    </source>
</evidence>
<dbReference type="InterPro" id="IPR044068">
    <property type="entry name" value="CB"/>
</dbReference>
<comment type="subcellular location">
    <subcellularLocation>
        <location evidence="1">Cytoplasm</location>
    </subcellularLocation>
</comment>
<dbReference type="CDD" id="cd00798">
    <property type="entry name" value="INT_XerDC_C"/>
    <property type="match status" value="1"/>
</dbReference>
<dbReference type="GO" id="GO:0005737">
    <property type="term" value="C:cytoplasm"/>
    <property type="evidence" value="ECO:0007669"/>
    <property type="project" value="UniProtKB-SubCell"/>
</dbReference>
<dbReference type="PANTHER" id="PTHR30349:SF77">
    <property type="entry name" value="TYROSINE RECOMBINASE XERC"/>
    <property type="match status" value="1"/>
</dbReference>
<evidence type="ECO:0000256" key="9">
    <source>
        <dbReference type="PROSITE-ProRule" id="PRU01248"/>
    </source>
</evidence>
<evidence type="ECO:0000256" key="1">
    <source>
        <dbReference type="ARBA" id="ARBA00004496"/>
    </source>
</evidence>
<keyword evidence="3" id="KW-0132">Cell division</keyword>
<dbReference type="NCBIfam" id="NF040815">
    <property type="entry name" value="recomb_XerA_Arch"/>
    <property type="match status" value="1"/>
</dbReference>